<keyword evidence="1" id="KW-0732">Signal</keyword>
<evidence type="ECO:0000313" key="2">
    <source>
        <dbReference type="EMBL" id="EUC47333.1"/>
    </source>
</evidence>
<keyword evidence="3" id="KW-1185">Reference proteome</keyword>
<accession>W6ZC06</accession>
<proteinExistence type="predicted"/>
<feature type="signal peptide" evidence="1">
    <location>
        <begin position="1"/>
        <end position="25"/>
    </location>
</feature>
<organism evidence="2 3">
    <name type="scientific">Bipolaris oryzae ATCC 44560</name>
    <dbReference type="NCBI Taxonomy" id="930090"/>
    <lineage>
        <taxon>Eukaryota</taxon>
        <taxon>Fungi</taxon>
        <taxon>Dikarya</taxon>
        <taxon>Ascomycota</taxon>
        <taxon>Pezizomycotina</taxon>
        <taxon>Dothideomycetes</taxon>
        <taxon>Pleosporomycetidae</taxon>
        <taxon>Pleosporales</taxon>
        <taxon>Pleosporineae</taxon>
        <taxon>Pleosporaceae</taxon>
        <taxon>Bipolaris</taxon>
    </lineage>
</organism>
<evidence type="ECO:0000313" key="3">
    <source>
        <dbReference type="Proteomes" id="UP000054032"/>
    </source>
</evidence>
<dbReference type="GeneID" id="19127681"/>
<sequence>MTQHRRLRIKTVVLLALLFIRTCHGRSSRIVRQSLRHFTRHVCHHNPQSVCGC</sequence>
<dbReference type="KEGG" id="bor:COCMIDRAFT_90428"/>
<protein>
    <submittedName>
        <fullName evidence="2">Uncharacterized protein</fullName>
    </submittedName>
</protein>
<dbReference type="RefSeq" id="XP_007686205.1">
    <property type="nucleotide sequence ID" value="XM_007688015.1"/>
</dbReference>
<evidence type="ECO:0000256" key="1">
    <source>
        <dbReference type="SAM" id="SignalP"/>
    </source>
</evidence>
<gene>
    <name evidence="2" type="ORF">COCMIDRAFT_90428</name>
</gene>
<dbReference type="AlphaFoldDB" id="W6ZC06"/>
<dbReference type="HOGENOM" id="CLU_3068302_0_0_1"/>
<feature type="chain" id="PRO_5004889685" evidence="1">
    <location>
        <begin position="26"/>
        <end position="53"/>
    </location>
</feature>
<reference evidence="2 3" key="1">
    <citation type="journal article" date="2013" name="PLoS Genet.">
        <title>Comparative genome structure, secondary metabolite, and effector coding capacity across Cochliobolus pathogens.</title>
        <authorList>
            <person name="Condon B.J."/>
            <person name="Leng Y."/>
            <person name="Wu D."/>
            <person name="Bushley K.E."/>
            <person name="Ohm R.A."/>
            <person name="Otillar R."/>
            <person name="Martin J."/>
            <person name="Schackwitz W."/>
            <person name="Grimwood J."/>
            <person name="MohdZainudin N."/>
            <person name="Xue C."/>
            <person name="Wang R."/>
            <person name="Manning V.A."/>
            <person name="Dhillon B."/>
            <person name="Tu Z.J."/>
            <person name="Steffenson B.J."/>
            <person name="Salamov A."/>
            <person name="Sun H."/>
            <person name="Lowry S."/>
            <person name="LaButti K."/>
            <person name="Han J."/>
            <person name="Copeland A."/>
            <person name="Lindquist E."/>
            <person name="Barry K."/>
            <person name="Schmutz J."/>
            <person name="Baker S.E."/>
            <person name="Ciuffetti L.M."/>
            <person name="Grigoriev I.V."/>
            <person name="Zhong S."/>
            <person name="Turgeon B.G."/>
        </authorList>
    </citation>
    <scope>NUCLEOTIDE SEQUENCE [LARGE SCALE GENOMIC DNA]</scope>
    <source>
        <strain evidence="2 3">ATCC 44560</strain>
    </source>
</reference>
<dbReference type="Proteomes" id="UP000054032">
    <property type="component" value="Unassembled WGS sequence"/>
</dbReference>
<dbReference type="EMBL" id="KI963954">
    <property type="protein sequence ID" value="EUC47333.1"/>
    <property type="molecule type" value="Genomic_DNA"/>
</dbReference>
<name>W6ZC06_COCMI</name>